<keyword evidence="2" id="KW-0614">Plasmid</keyword>
<evidence type="ECO:0000256" key="1">
    <source>
        <dbReference type="SAM" id="MobiDB-lite"/>
    </source>
</evidence>
<feature type="region of interest" description="Disordered" evidence="1">
    <location>
        <begin position="93"/>
        <end position="129"/>
    </location>
</feature>
<proteinExistence type="predicted"/>
<accession>A0ABX8J1K4</accession>
<protein>
    <submittedName>
        <fullName evidence="2">DUF3275 family protein</fullName>
    </submittedName>
</protein>
<gene>
    <name evidence="2" type="ORF">KQ248_22840</name>
</gene>
<keyword evidence="3" id="KW-1185">Reference proteome</keyword>
<dbReference type="RefSeq" id="WP_216707307.1">
    <property type="nucleotide sequence ID" value="NZ_CP076684.1"/>
</dbReference>
<evidence type="ECO:0000313" key="3">
    <source>
        <dbReference type="Proteomes" id="UP000683436"/>
    </source>
</evidence>
<feature type="compositionally biased region" description="Polar residues" evidence="1">
    <location>
        <begin position="107"/>
        <end position="118"/>
    </location>
</feature>
<dbReference type="EMBL" id="CP076684">
    <property type="protein sequence ID" value="QWV19470.1"/>
    <property type="molecule type" value="Genomic_DNA"/>
</dbReference>
<dbReference type="InterPro" id="IPR021693">
    <property type="entry name" value="DUF3275"/>
</dbReference>
<organism evidence="2 3">
    <name type="scientific">Stutzerimonas zhaodongensis</name>
    <dbReference type="NCBI Taxonomy" id="1176257"/>
    <lineage>
        <taxon>Bacteria</taxon>
        <taxon>Pseudomonadati</taxon>
        <taxon>Pseudomonadota</taxon>
        <taxon>Gammaproteobacteria</taxon>
        <taxon>Pseudomonadales</taxon>
        <taxon>Pseudomonadaceae</taxon>
        <taxon>Stutzerimonas</taxon>
    </lineage>
</organism>
<dbReference type="Proteomes" id="UP000683436">
    <property type="component" value="Plasmid megaplasmid"/>
</dbReference>
<evidence type="ECO:0000313" key="2">
    <source>
        <dbReference type="EMBL" id="QWV19470.1"/>
    </source>
</evidence>
<reference evidence="2 3" key="1">
    <citation type="submission" date="2021-06" db="EMBL/GenBank/DDBJ databases">
        <title>Microbial metabolic specificity influences pelagic lipid remineralization.</title>
        <authorList>
            <person name="Behrendt L."/>
            <person name="Hunter J.E."/>
            <person name="Alcolombri U."/>
            <person name="Smriga S."/>
            <person name="Mincer T."/>
            <person name="Lowenstein D.P."/>
            <person name="Peaudecerf F.J."/>
            <person name="Fernandez V.I."/>
            <person name="Fredricks H."/>
            <person name="Almblad H."/>
            <person name="Harrison J.J."/>
            <person name="Stocker R."/>
            <person name="Van Mooy B.A.S."/>
        </authorList>
    </citation>
    <scope>NUCLEOTIDE SEQUENCE [LARGE SCALE GENOMIC DNA]</scope>
    <source>
        <strain evidence="2 3">A252</strain>
        <plasmid evidence="2 3">megaplasmid</plasmid>
    </source>
</reference>
<dbReference type="Pfam" id="PF11679">
    <property type="entry name" value="DUF3275"/>
    <property type="match status" value="1"/>
</dbReference>
<sequence>MITIPGQLAIRTIVGRNGDFNVGRLTTSIGEFVVKDPQLDQYQEGKYDGQFVVTEIKPSSYSHRGRFVMEVRAHLGGMTLDDLDTLTQEDTDALDDRERDPIEEDVQQTASKPASTPVTKPKPTVQDDMTPFGMEKAVETPADTPSASADEVLFGTLWPLGPVVKIDPTVGRQLIRDQSKRLGELGYELDFRSQQWSLKEDAEAGQTV</sequence>
<name>A0ABX8J1K4_9GAMM</name>
<geneLocation type="plasmid" evidence="2 3">
    <name>megaplasmid</name>
</geneLocation>